<keyword evidence="4" id="KW-0282">Flagellum</keyword>
<organism evidence="4 5">
    <name type="scientific">Halolamina pelagica</name>
    <dbReference type="NCBI Taxonomy" id="699431"/>
    <lineage>
        <taxon>Archaea</taxon>
        <taxon>Methanobacteriati</taxon>
        <taxon>Methanobacteriota</taxon>
        <taxon>Stenosarchaea group</taxon>
        <taxon>Halobacteria</taxon>
        <taxon>Halobacteriales</taxon>
        <taxon>Haloferacaceae</taxon>
    </lineage>
</organism>
<dbReference type="GO" id="GO:0005524">
    <property type="term" value="F:ATP binding"/>
    <property type="evidence" value="ECO:0007669"/>
    <property type="project" value="UniProtKB-KW"/>
</dbReference>
<reference evidence="5" key="1">
    <citation type="submission" date="2013-11" db="EMBL/GenBank/DDBJ databases">
        <authorList>
            <person name="Hoang H.T."/>
            <person name="Killian M.L."/>
            <person name="Madson D.M."/>
            <person name="Arruda P.H.E."/>
            <person name="Sun D."/>
            <person name="Schwartz K.J."/>
            <person name="Yoon K."/>
        </authorList>
    </citation>
    <scope>NUCLEOTIDE SEQUENCE [LARGE SCALE GENOMIC DNA]</scope>
    <source>
        <strain evidence="5">CDK2</strain>
    </source>
</reference>
<gene>
    <name evidence="4" type="ORF">SY89_03254</name>
</gene>
<dbReference type="STRING" id="699431.SY89_03254"/>
<dbReference type="OrthoDB" id="63735at2157"/>
<feature type="domain" description="KaiC-like" evidence="3">
    <location>
        <begin position="14"/>
        <end position="90"/>
    </location>
</feature>
<dbReference type="PANTHER" id="PTHR43637:SF3">
    <property type="entry name" value="FLAGELLA-RELATED PROTEIN H-RELATED"/>
    <property type="match status" value="1"/>
</dbReference>
<proteinExistence type="predicted"/>
<dbReference type="Proteomes" id="UP000050535">
    <property type="component" value="Unassembled WGS sequence"/>
</dbReference>
<dbReference type="Pfam" id="PF06745">
    <property type="entry name" value="ATPase"/>
    <property type="match status" value="1"/>
</dbReference>
<comment type="caution">
    <text evidence="4">The sequence shown here is derived from an EMBL/GenBank/DDBJ whole genome shotgun (WGS) entry which is preliminary data.</text>
</comment>
<evidence type="ECO:0000259" key="3">
    <source>
        <dbReference type="Pfam" id="PF06745"/>
    </source>
</evidence>
<keyword evidence="1" id="KW-0547">Nucleotide-binding</keyword>
<evidence type="ECO:0000313" key="5">
    <source>
        <dbReference type="Proteomes" id="UP000050535"/>
    </source>
</evidence>
<dbReference type="Gene3D" id="3.40.50.300">
    <property type="entry name" value="P-loop containing nucleotide triphosphate hydrolases"/>
    <property type="match status" value="1"/>
</dbReference>
<dbReference type="AlphaFoldDB" id="A0A0P7G765"/>
<evidence type="ECO:0000256" key="1">
    <source>
        <dbReference type="ARBA" id="ARBA00022741"/>
    </source>
</evidence>
<evidence type="ECO:0000256" key="2">
    <source>
        <dbReference type="ARBA" id="ARBA00022840"/>
    </source>
</evidence>
<dbReference type="RefSeq" id="WP_054584823.1">
    <property type="nucleotide sequence ID" value="NZ_LGUC01000002.1"/>
</dbReference>
<keyword evidence="4" id="KW-0969">Cilium</keyword>
<evidence type="ECO:0000313" key="4">
    <source>
        <dbReference type="EMBL" id="KPN29020.1"/>
    </source>
</evidence>
<dbReference type="EMBL" id="LGUC01000002">
    <property type="protein sequence ID" value="KPN29020.1"/>
    <property type="molecule type" value="Genomic_DNA"/>
</dbReference>
<keyword evidence="5" id="KW-1185">Reference proteome</keyword>
<name>A0A0P7G765_9EURY</name>
<keyword evidence="2" id="KW-0067">ATP-binding</keyword>
<accession>A0A0P7G765</accession>
<dbReference type="InterPro" id="IPR014774">
    <property type="entry name" value="KaiC-like_dom"/>
</dbReference>
<sequence>MNHLSVGLEARDRVDRAIGGGFPEGSLVLIEGGTGAGKSTLTQRFVYGLCAEGTTVGLASTQLSTAAFVDQMHSLSYGVVDQLLDGRLRYFHVPTDRDRSLLDRLVEPSGLWDARVVAVDGFGTLCRNDRQFSDVLGSGDEDRAMERIVTRLDAALAAGKVVLLTVDPAALTERSLRPLRSAADVYLELQSEAVGNNIRKKALVRRFAGMKSPVDDTIGFSVQQGRGLVIESRTIA</sequence>
<keyword evidence="4" id="KW-0966">Cell projection</keyword>
<protein>
    <submittedName>
        <fullName evidence="4">Flagellar accessory protein FlaH</fullName>
    </submittedName>
</protein>
<dbReference type="InterPro" id="IPR027417">
    <property type="entry name" value="P-loop_NTPase"/>
</dbReference>
<dbReference type="SUPFAM" id="SSF52540">
    <property type="entry name" value="P-loop containing nucleoside triphosphate hydrolases"/>
    <property type="match status" value="1"/>
</dbReference>
<dbReference type="PANTHER" id="PTHR43637">
    <property type="entry name" value="UPF0273 PROTEIN TM_0370"/>
    <property type="match status" value="1"/>
</dbReference>